<feature type="compositionally biased region" description="Low complexity" evidence="7">
    <location>
        <begin position="309"/>
        <end position="344"/>
    </location>
</feature>
<feature type="compositionally biased region" description="Low complexity" evidence="7">
    <location>
        <begin position="123"/>
        <end position="138"/>
    </location>
</feature>
<evidence type="ECO:0000256" key="5">
    <source>
        <dbReference type="ARBA" id="ARBA00023242"/>
    </source>
</evidence>
<dbReference type="InterPro" id="IPR016177">
    <property type="entry name" value="DNA-bd_dom_sf"/>
</dbReference>
<sequence>MCFLKVANNKDSTDSHGGRDHQHNQQQHVEEAVPPLYSVQTSAGEMSAMISALTHVVSGHRSGSWGLADVHARPSSGPSGSGTIWIGKKRGRQEEEDYRHHQLIESVVPPGVYAGFGDFQSSSTVSSSLSEETGTTTIVPPPPASTPPTPTPSTPSTEAYEESGERRRRYRGVRQRPWGKWAAEIRDPHKAARVWLGTFDTAEAAARAYDEAALRFRGNRAKLNFPENVRLMPQQQAISSTQSRQLSQQFTSPNVTLPPFFHSPPFQVSPDTMRDYWEYSQLLQSSGDFHVHQPSTLLEEMYYNSELASMQSTMPSSSSSGSSSSASLPLFFSTQQQQQQQGFLRPPPPPQHHHSEDFPVLPWSHSGHDPSSTS</sequence>
<evidence type="ECO:0000256" key="7">
    <source>
        <dbReference type="SAM" id="MobiDB-lite"/>
    </source>
</evidence>
<dbReference type="SUPFAM" id="SSF54171">
    <property type="entry name" value="DNA-binding domain"/>
    <property type="match status" value="1"/>
</dbReference>
<dbReference type="PANTHER" id="PTHR31190">
    <property type="entry name" value="DNA-BINDING DOMAIN"/>
    <property type="match status" value="1"/>
</dbReference>
<dbReference type="InterPro" id="IPR044808">
    <property type="entry name" value="ERF_plant"/>
</dbReference>
<dbReference type="FunFam" id="3.30.730.10:FF:000001">
    <property type="entry name" value="Ethylene-responsive transcription factor 2"/>
    <property type="match status" value="1"/>
</dbReference>
<comment type="caution">
    <text evidence="9">The sequence shown here is derived from an EMBL/GenBank/DDBJ whole genome shotgun (WGS) entry which is preliminary data.</text>
</comment>
<dbReference type="PRINTS" id="PR00367">
    <property type="entry name" value="ETHRSPELEMNT"/>
</dbReference>
<dbReference type="InterPro" id="IPR036955">
    <property type="entry name" value="AP2/ERF_dom_sf"/>
</dbReference>
<feature type="compositionally biased region" description="Basic and acidic residues" evidence="7">
    <location>
        <begin position="11"/>
        <end position="31"/>
    </location>
</feature>
<dbReference type="InParanoid" id="A0A7J7BUV4"/>
<dbReference type="Pfam" id="PF00847">
    <property type="entry name" value="AP2"/>
    <property type="match status" value="1"/>
</dbReference>
<dbReference type="SMART" id="SM00380">
    <property type="entry name" value="AP2"/>
    <property type="match status" value="1"/>
</dbReference>
<dbReference type="CDD" id="cd00018">
    <property type="entry name" value="AP2"/>
    <property type="match status" value="1"/>
</dbReference>
<feature type="region of interest" description="Disordered" evidence="7">
    <location>
        <begin position="123"/>
        <end position="171"/>
    </location>
</feature>
<evidence type="ECO:0000256" key="6">
    <source>
        <dbReference type="ARBA" id="ARBA00024343"/>
    </source>
</evidence>
<keyword evidence="4" id="KW-0804">Transcription</keyword>
<keyword evidence="10" id="KW-1185">Reference proteome</keyword>
<dbReference type="PROSITE" id="PS51032">
    <property type="entry name" value="AP2_ERF"/>
    <property type="match status" value="1"/>
</dbReference>
<dbReference type="PANTHER" id="PTHR31190:SF421">
    <property type="entry name" value="ETHYLENE-RESPONSIVE TRANSCRIPTION FACTOR ERF110"/>
    <property type="match status" value="1"/>
</dbReference>
<accession>A0A7J7BUV4</accession>
<feature type="compositionally biased region" description="Pro residues" evidence="7">
    <location>
        <begin position="139"/>
        <end position="153"/>
    </location>
</feature>
<dbReference type="InterPro" id="IPR001471">
    <property type="entry name" value="AP2/ERF_dom"/>
</dbReference>
<evidence type="ECO:0000256" key="1">
    <source>
        <dbReference type="ARBA" id="ARBA00004123"/>
    </source>
</evidence>
<evidence type="ECO:0000259" key="8">
    <source>
        <dbReference type="PROSITE" id="PS51032"/>
    </source>
</evidence>
<dbReference type="EMBL" id="JAAARO010000023">
    <property type="protein sequence ID" value="KAF5725651.1"/>
    <property type="molecule type" value="Genomic_DNA"/>
</dbReference>
<keyword evidence="2" id="KW-0805">Transcription regulation</keyword>
<evidence type="ECO:0000256" key="2">
    <source>
        <dbReference type="ARBA" id="ARBA00023015"/>
    </source>
</evidence>
<comment type="subcellular location">
    <subcellularLocation>
        <location evidence="1">Nucleus</location>
    </subcellularLocation>
</comment>
<dbReference type="GO" id="GO:0005634">
    <property type="term" value="C:nucleus"/>
    <property type="evidence" value="ECO:0007669"/>
    <property type="project" value="UniProtKB-SubCell"/>
</dbReference>
<dbReference type="AlphaFoldDB" id="A0A7J7BUV4"/>
<protein>
    <submittedName>
        <fullName evidence="9">Ethylene-responsive transcription factor ABR1-like isoform X1</fullName>
    </submittedName>
</protein>
<keyword evidence="3" id="KW-0238">DNA-binding</keyword>
<dbReference type="Proteomes" id="UP000593562">
    <property type="component" value="Unassembled WGS sequence"/>
</dbReference>
<evidence type="ECO:0000313" key="9">
    <source>
        <dbReference type="EMBL" id="KAF5725651.1"/>
    </source>
</evidence>
<comment type="similarity">
    <text evidence="6">Belongs to the AP2/ERF transcription factor family. ERF subfamily.</text>
</comment>
<evidence type="ECO:0000313" key="10">
    <source>
        <dbReference type="Proteomes" id="UP000593562"/>
    </source>
</evidence>
<feature type="domain" description="AP2/ERF" evidence="8">
    <location>
        <begin position="169"/>
        <end position="226"/>
    </location>
</feature>
<dbReference type="GO" id="GO:0009873">
    <property type="term" value="P:ethylene-activated signaling pathway"/>
    <property type="evidence" value="ECO:0007669"/>
    <property type="project" value="InterPro"/>
</dbReference>
<feature type="region of interest" description="Disordered" evidence="7">
    <location>
        <begin position="6"/>
        <end position="31"/>
    </location>
</feature>
<proteinExistence type="inferred from homology"/>
<keyword evidence="5" id="KW-0539">Nucleus</keyword>
<dbReference type="GO" id="GO:0003677">
    <property type="term" value="F:DNA binding"/>
    <property type="evidence" value="ECO:0007669"/>
    <property type="project" value="UniProtKB-KW"/>
</dbReference>
<gene>
    <name evidence="9" type="ORF">HS088_TW23G00378</name>
</gene>
<evidence type="ECO:0000256" key="3">
    <source>
        <dbReference type="ARBA" id="ARBA00023125"/>
    </source>
</evidence>
<reference evidence="9 10" key="1">
    <citation type="journal article" date="2020" name="Nat. Commun.">
        <title>Genome of Tripterygium wilfordii and identification of cytochrome P450 involved in triptolide biosynthesis.</title>
        <authorList>
            <person name="Tu L."/>
            <person name="Su P."/>
            <person name="Zhang Z."/>
            <person name="Gao L."/>
            <person name="Wang J."/>
            <person name="Hu T."/>
            <person name="Zhou J."/>
            <person name="Zhang Y."/>
            <person name="Zhao Y."/>
            <person name="Liu Y."/>
            <person name="Song Y."/>
            <person name="Tong Y."/>
            <person name="Lu Y."/>
            <person name="Yang J."/>
            <person name="Xu C."/>
            <person name="Jia M."/>
            <person name="Peters R.J."/>
            <person name="Huang L."/>
            <person name="Gao W."/>
        </authorList>
    </citation>
    <scope>NUCLEOTIDE SEQUENCE [LARGE SCALE GENOMIC DNA]</scope>
    <source>
        <strain evidence="10">cv. XIE 37</strain>
        <tissue evidence="9">Leaf</tissue>
    </source>
</reference>
<name>A0A7J7BUV4_TRIWF</name>
<dbReference type="OrthoDB" id="1930739at2759"/>
<dbReference type="Gene3D" id="3.30.730.10">
    <property type="entry name" value="AP2/ERF domain"/>
    <property type="match status" value="1"/>
</dbReference>
<evidence type="ECO:0000256" key="4">
    <source>
        <dbReference type="ARBA" id="ARBA00023163"/>
    </source>
</evidence>
<organism evidence="9 10">
    <name type="scientific">Tripterygium wilfordii</name>
    <name type="common">Thunder God vine</name>
    <dbReference type="NCBI Taxonomy" id="458696"/>
    <lineage>
        <taxon>Eukaryota</taxon>
        <taxon>Viridiplantae</taxon>
        <taxon>Streptophyta</taxon>
        <taxon>Embryophyta</taxon>
        <taxon>Tracheophyta</taxon>
        <taxon>Spermatophyta</taxon>
        <taxon>Magnoliopsida</taxon>
        <taxon>eudicotyledons</taxon>
        <taxon>Gunneridae</taxon>
        <taxon>Pentapetalae</taxon>
        <taxon>rosids</taxon>
        <taxon>fabids</taxon>
        <taxon>Celastrales</taxon>
        <taxon>Celastraceae</taxon>
        <taxon>Tripterygium</taxon>
    </lineage>
</organism>
<feature type="region of interest" description="Disordered" evidence="7">
    <location>
        <begin position="309"/>
        <end position="374"/>
    </location>
</feature>
<dbReference type="GO" id="GO:0003700">
    <property type="term" value="F:DNA-binding transcription factor activity"/>
    <property type="evidence" value="ECO:0007669"/>
    <property type="project" value="InterPro"/>
</dbReference>